<feature type="signal peptide" evidence="1">
    <location>
        <begin position="1"/>
        <end position="20"/>
    </location>
</feature>
<comment type="caution">
    <text evidence="2">The sequence shown here is derived from an EMBL/GenBank/DDBJ whole genome shotgun (WGS) entry which is preliminary data.</text>
</comment>
<evidence type="ECO:0000256" key="1">
    <source>
        <dbReference type="SAM" id="SignalP"/>
    </source>
</evidence>
<dbReference type="Pfam" id="PF12388">
    <property type="entry name" value="Peptidase_M57"/>
    <property type="match status" value="1"/>
</dbReference>
<reference evidence="3" key="1">
    <citation type="journal article" date="2019" name="Int. J. Syst. Evol. Microbiol.">
        <title>The Global Catalogue of Microorganisms (GCM) 10K type strain sequencing project: providing services to taxonomists for standard genome sequencing and annotation.</title>
        <authorList>
            <consortium name="The Broad Institute Genomics Platform"/>
            <consortium name="The Broad Institute Genome Sequencing Center for Infectious Disease"/>
            <person name="Wu L."/>
            <person name="Ma J."/>
        </authorList>
    </citation>
    <scope>NUCLEOTIDE SEQUENCE [LARGE SCALE GENOMIC DNA]</scope>
    <source>
        <strain evidence="3">JCM 17919</strain>
    </source>
</reference>
<dbReference type="EMBL" id="BAABGY010000012">
    <property type="protein sequence ID" value="GAA4339932.1"/>
    <property type="molecule type" value="Genomic_DNA"/>
</dbReference>
<accession>A0ABP8HIR4</accession>
<dbReference type="InterPro" id="IPR024653">
    <property type="entry name" value="Peptidase_M10/M27/M57"/>
</dbReference>
<protein>
    <recommendedName>
        <fullName evidence="4">Dual-action HEIGH metallo-peptidase</fullName>
    </recommendedName>
</protein>
<dbReference type="PROSITE" id="PS51257">
    <property type="entry name" value="PROKAR_LIPOPROTEIN"/>
    <property type="match status" value="1"/>
</dbReference>
<evidence type="ECO:0008006" key="4">
    <source>
        <dbReference type="Google" id="ProtNLM"/>
    </source>
</evidence>
<dbReference type="InterPro" id="IPR024079">
    <property type="entry name" value="MetalloPept_cat_dom_sf"/>
</dbReference>
<sequence length="276" mass="29167">MSKTTFQPSVLVFSALLALAATSCSKSDAPAPAAAAAEAPAAPAAPVSLSAERAELLRQFLVQTSGEQNVTWSAATGAFMIDGDVAMPLDEVEAHYAQKDAPQQGTARTEGVQHRKSYYLVTPVKAATVKIYADGTVPAVWKAALDRAIANWNATGSKLYITRITTPTGANTTVTAANTGGTGTIAVANYPDYLSNPGRKITINTYYNYLAAGLQTFAMTHELGHTYGFGHTNSTYGTLVPGSPNSDSYSVMNSVCKTWSSFSTYDLLAIRTVYPK</sequence>
<keyword evidence="3" id="KW-1185">Reference proteome</keyword>
<dbReference type="SUPFAM" id="SSF55486">
    <property type="entry name" value="Metalloproteases ('zincins'), catalytic domain"/>
    <property type="match status" value="1"/>
</dbReference>
<organism evidence="2 3">
    <name type="scientific">Flaviaesturariibacter amylovorans</name>
    <dbReference type="NCBI Taxonomy" id="1084520"/>
    <lineage>
        <taxon>Bacteria</taxon>
        <taxon>Pseudomonadati</taxon>
        <taxon>Bacteroidota</taxon>
        <taxon>Chitinophagia</taxon>
        <taxon>Chitinophagales</taxon>
        <taxon>Chitinophagaceae</taxon>
        <taxon>Flaviaestuariibacter</taxon>
    </lineage>
</organism>
<keyword evidence="1" id="KW-0732">Signal</keyword>
<gene>
    <name evidence="2" type="ORF">GCM10023184_37340</name>
</gene>
<dbReference type="RefSeq" id="WP_345257363.1">
    <property type="nucleotide sequence ID" value="NZ_BAABGY010000012.1"/>
</dbReference>
<evidence type="ECO:0000313" key="3">
    <source>
        <dbReference type="Proteomes" id="UP001501725"/>
    </source>
</evidence>
<proteinExistence type="predicted"/>
<evidence type="ECO:0000313" key="2">
    <source>
        <dbReference type="EMBL" id="GAA4339932.1"/>
    </source>
</evidence>
<dbReference type="Proteomes" id="UP001501725">
    <property type="component" value="Unassembled WGS sequence"/>
</dbReference>
<dbReference type="Gene3D" id="3.40.390.10">
    <property type="entry name" value="Collagenase (Catalytic Domain)"/>
    <property type="match status" value="1"/>
</dbReference>
<feature type="chain" id="PRO_5045196775" description="Dual-action HEIGH metallo-peptidase" evidence="1">
    <location>
        <begin position="21"/>
        <end position="276"/>
    </location>
</feature>
<name>A0ABP8HIR4_9BACT</name>